<gene>
    <name evidence="1" type="ORF">SCALOS_LOCUS1117</name>
</gene>
<dbReference type="EMBL" id="CAJVPM010000684">
    <property type="protein sequence ID" value="CAG8449499.1"/>
    <property type="molecule type" value="Genomic_DNA"/>
</dbReference>
<evidence type="ECO:0000313" key="1">
    <source>
        <dbReference type="EMBL" id="CAG8449499.1"/>
    </source>
</evidence>
<evidence type="ECO:0000313" key="2">
    <source>
        <dbReference type="Proteomes" id="UP000789860"/>
    </source>
</evidence>
<proteinExistence type="predicted"/>
<keyword evidence="2" id="KW-1185">Reference proteome</keyword>
<reference evidence="1" key="1">
    <citation type="submission" date="2021-06" db="EMBL/GenBank/DDBJ databases">
        <authorList>
            <person name="Kallberg Y."/>
            <person name="Tangrot J."/>
            <person name="Rosling A."/>
        </authorList>
    </citation>
    <scope>NUCLEOTIDE SEQUENCE</scope>
    <source>
        <strain evidence="1">AU212A</strain>
    </source>
</reference>
<accession>A0ACA9K4P8</accession>
<name>A0ACA9K4P8_9GLOM</name>
<sequence length="323" mass="37343">MELPSATCVECEKALNVHSWCCRCQNEGLRQNFKNWTSDDIKTDELIQITQLDAKKCMGYLEWIPFDNLDHTCIKFIASGSFSSVYSSIWFDGPRNIWCQEDTDWIRNGPIKCALKKFEDSQTLSKEFFDKILKHHQYLYGDSVADFFGVTRDSTGCIIFVMTLYDGNLYQYIDNFMENICWENVILMLQDIIDGLKQIHKDGLYHGNLHGGNLLVSDSHDLNLAERIYDGLRPEIITDTPEVFLLLMERCWHPNPELRPNAIEISNNLTNWIESIQNDPSSMISKQFLEAKGGRSILESRTINPMAIYNSRTLNFQPLRNGQ</sequence>
<comment type="caution">
    <text evidence="1">The sequence shown here is derived from an EMBL/GenBank/DDBJ whole genome shotgun (WGS) entry which is preliminary data.</text>
</comment>
<dbReference type="Proteomes" id="UP000789860">
    <property type="component" value="Unassembled WGS sequence"/>
</dbReference>
<organism evidence="1 2">
    <name type="scientific">Scutellospora calospora</name>
    <dbReference type="NCBI Taxonomy" id="85575"/>
    <lineage>
        <taxon>Eukaryota</taxon>
        <taxon>Fungi</taxon>
        <taxon>Fungi incertae sedis</taxon>
        <taxon>Mucoromycota</taxon>
        <taxon>Glomeromycotina</taxon>
        <taxon>Glomeromycetes</taxon>
        <taxon>Diversisporales</taxon>
        <taxon>Gigasporaceae</taxon>
        <taxon>Scutellospora</taxon>
    </lineage>
</organism>
<protein>
    <submittedName>
        <fullName evidence="1">75_t:CDS:1</fullName>
    </submittedName>
</protein>